<sequence length="116" mass="13346">MLQNSRWEEGELYISLQIEITKTKRVIFETSKIYTLLLEAIFAKYLPVDKMQLLRKSVDAYSWGVIIATVPIGFSNGFNHKGDMNMKAFSLILAKTLAQSAIFPYTAYRWIKSKSD</sequence>
<gene>
    <name evidence="2" type="ORF">MarFTMF_513</name>
</gene>
<keyword evidence="1" id="KW-1133">Transmembrane helix</keyword>
<feature type="transmembrane region" description="Helical" evidence="1">
    <location>
        <begin position="60"/>
        <end position="78"/>
    </location>
</feature>
<keyword evidence="1" id="KW-0472">Membrane</keyword>
<name>A0AA96ELW9_9VIRU</name>
<organism evidence="2">
    <name type="scientific">Marseillevirus sp</name>
    <dbReference type="NCBI Taxonomy" id="2809551"/>
    <lineage>
        <taxon>Viruses</taxon>
        <taxon>Varidnaviria</taxon>
        <taxon>Bamfordvirae</taxon>
        <taxon>Nucleocytoviricota</taxon>
        <taxon>Megaviricetes</taxon>
        <taxon>Pimascovirales</taxon>
        <taxon>Pimascovirales incertae sedis</taxon>
        <taxon>Marseilleviridae</taxon>
        <taxon>Marseillevirus</taxon>
    </lineage>
</organism>
<proteinExistence type="predicted"/>
<feature type="transmembrane region" description="Helical" evidence="1">
    <location>
        <begin position="90"/>
        <end position="111"/>
    </location>
</feature>
<dbReference type="EMBL" id="OR343188">
    <property type="protein sequence ID" value="WNL50029.1"/>
    <property type="molecule type" value="Genomic_DNA"/>
</dbReference>
<evidence type="ECO:0000256" key="1">
    <source>
        <dbReference type="SAM" id="Phobius"/>
    </source>
</evidence>
<reference evidence="2" key="1">
    <citation type="submission" date="2023-07" db="EMBL/GenBank/DDBJ databases">
        <authorList>
            <person name="Xia Y."/>
        </authorList>
    </citation>
    <scope>NUCLEOTIDE SEQUENCE</scope>
    <source>
        <strain evidence="2">F</strain>
    </source>
</reference>
<protein>
    <submittedName>
        <fullName evidence="2">Membrane protein</fullName>
    </submittedName>
</protein>
<accession>A0AA96ELW9</accession>
<keyword evidence="1" id="KW-0812">Transmembrane</keyword>
<evidence type="ECO:0000313" key="2">
    <source>
        <dbReference type="EMBL" id="WNL50029.1"/>
    </source>
</evidence>